<protein>
    <submittedName>
        <fullName evidence="1">Uncharacterized protein</fullName>
    </submittedName>
</protein>
<gene>
    <name evidence="1" type="ORF">DM484_22725</name>
</gene>
<comment type="caution">
    <text evidence="1">The sequence shown here is derived from an EMBL/GenBank/DDBJ whole genome shotgun (WGS) entry which is preliminary data.</text>
</comment>
<accession>A0A2W4SKN4</accession>
<proteinExistence type="predicted"/>
<evidence type="ECO:0000313" key="1">
    <source>
        <dbReference type="EMBL" id="PZN73414.1"/>
    </source>
</evidence>
<sequence>MNTITDTELKLRGIEVLIAALGVVQAERFVSLILRKPFDYTQWPRDLWPDKSLEEISGLAMENWNRPTQ</sequence>
<reference evidence="1 2" key="1">
    <citation type="journal article" date="2018" name="Aquat. Microb. Ecol.">
        <title>Gammaproteobacterial methanotrophs dominate.</title>
        <authorList>
            <person name="Rissanen A.J."/>
            <person name="Saarenheimo J."/>
            <person name="Tiirola M."/>
            <person name="Peura S."/>
            <person name="Aalto S.L."/>
            <person name="Karvinen A."/>
            <person name="Nykanen H."/>
        </authorList>
    </citation>
    <scope>NUCLEOTIDE SEQUENCE [LARGE SCALE GENOMIC DNA]</scope>
    <source>
        <strain evidence="1">AMbin10</strain>
    </source>
</reference>
<dbReference type="AlphaFoldDB" id="A0A2W4SKN4"/>
<name>A0A2W4SKN4_9GAMM</name>
<organism evidence="1 2">
    <name type="scientific">Candidatus Methylumidiphilus alinenensis</name>
    <dbReference type="NCBI Taxonomy" id="2202197"/>
    <lineage>
        <taxon>Bacteria</taxon>
        <taxon>Pseudomonadati</taxon>
        <taxon>Pseudomonadota</taxon>
        <taxon>Gammaproteobacteria</taxon>
        <taxon>Methylococcales</taxon>
        <taxon>Candidatus Methylumidiphilus</taxon>
    </lineage>
</organism>
<evidence type="ECO:0000313" key="2">
    <source>
        <dbReference type="Proteomes" id="UP000249396"/>
    </source>
</evidence>
<dbReference type="Proteomes" id="UP000249396">
    <property type="component" value="Unassembled WGS sequence"/>
</dbReference>
<dbReference type="EMBL" id="QJPH01000457">
    <property type="protein sequence ID" value="PZN73414.1"/>
    <property type="molecule type" value="Genomic_DNA"/>
</dbReference>